<proteinExistence type="predicted"/>
<dbReference type="CDD" id="cd06418">
    <property type="entry name" value="GH25_BacA-like"/>
    <property type="match status" value="1"/>
</dbReference>
<evidence type="ECO:0000259" key="3">
    <source>
        <dbReference type="Pfam" id="PF08924"/>
    </source>
</evidence>
<sequence>MDIMVYAAQAWLNLTYRGRIGYNEIPEDGITGWATMYALTRALQIELGIAVTSDNFGSQTMAACPTLSVNSIPEDITDSNIVRILQSAMYCKGYSPGDISGNYTVATKDGIQQMQSHAGLSNTDGVATPLIFKALLTMDAYVLLPGGDSNIRTIQRNLNRDYYPAIGGLIPCDGIYGRNTCKAMIMSLQIKGGVAVDGLWGPSTVATLPVLVYGNSNRDYNYLLQYALYANGFSPNGFDGLFGNGCRTAVQNFQEFCMITVDGIVGARTWASLMVSAGDTSRSATACDCSTTVTAPRAATIYNNGYRIVGRYLTGGWKEIQPGEIQTIFNADLKIFPIYQTSGDSAGYFNYSRGGVDAVKAIVAAKKNGFKPDTTIYFAVDFDALDHHVTNNILPYFRGIYNQFTSSNPGYKIGIYGPRNVCSRIGGAGYSTSSFVSDMSTGFSGNLGYKLPNDWNFDQILEYSIGSGEGQIAIDKNICRGNYMGESSVIESSGVTTSDIVALANNLDGIMNRLGITFTSPEAEIVLINTPLVKISANFSVSSVFSEGDGLLVKVENGQIVSAEGEVFDVTGAFDIDGATLGAKIASWEGIDFSVSMTTTPTGTKIRLINQYNAEYFDQIGYLTEQLTIEFKSLNEILLETQISAAFDDILEWVDENSGLILGICIVAVVIAIIGLLGIGISTIAAAIASFASALMTYGMIIVFLMFFTNKIFEEDIT</sequence>
<keyword evidence="5" id="KW-1185">Reference proteome</keyword>
<keyword evidence="1" id="KW-1133">Transmembrane helix</keyword>
<dbReference type="Gene3D" id="3.20.20.80">
    <property type="entry name" value="Glycosidases"/>
    <property type="match status" value="1"/>
</dbReference>
<feature type="domain" description="Rv2525c-like glycoside hydrolase-like" evidence="3">
    <location>
        <begin position="300"/>
        <end position="468"/>
    </location>
</feature>
<dbReference type="InterPro" id="IPR002477">
    <property type="entry name" value="Peptidoglycan-bd-like"/>
</dbReference>
<feature type="transmembrane region" description="Helical" evidence="1">
    <location>
        <begin position="686"/>
        <end position="708"/>
    </location>
</feature>
<dbReference type="InterPro" id="IPR036366">
    <property type="entry name" value="PGBDSf"/>
</dbReference>
<protein>
    <submittedName>
        <fullName evidence="4">DUF1906 domain-containing protein</fullName>
    </submittedName>
</protein>
<dbReference type="InterPro" id="IPR017853">
    <property type="entry name" value="GH"/>
</dbReference>
<feature type="transmembrane region" description="Helical" evidence="1">
    <location>
        <begin position="660"/>
        <end position="679"/>
    </location>
</feature>
<dbReference type="InterPro" id="IPR015020">
    <property type="entry name" value="Rv2525c-like_Glyco_Hydro-like"/>
</dbReference>
<comment type="caution">
    <text evidence="4">The sequence shown here is derived from an EMBL/GenBank/DDBJ whole genome shotgun (WGS) entry which is preliminary data.</text>
</comment>
<dbReference type="RefSeq" id="WP_152803618.1">
    <property type="nucleotide sequence ID" value="NZ_WHNX01000011.1"/>
</dbReference>
<gene>
    <name evidence="4" type="ORF">GC105_08330</name>
</gene>
<dbReference type="Proteomes" id="UP000440004">
    <property type="component" value="Unassembled WGS sequence"/>
</dbReference>
<evidence type="ECO:0000313" key="5">
    <source>
        <dbReference type="Proteomes" id="UP000440004"/>
    </source>
</evidence>
<dbReference type="EMBL" id="WHNX01000011">
    <property type="protein sequence ID" value="MPW25795.1"/>
    <property type="molecule type" value="Genomic_DNA"/>
</dbReference>
<accession>A0A6A7K8V9</accession>
<dbReference type="Pfam" id="PF08924">
    <property type="entry name" value="Rv2525c_GlyHyd-like"/>
    <property type="match status" value="1"/>
</dbReference>
<evidence type="ECO:0000313" key="4">
    <source>
        <dbReference type="EMBL" id="MPW25795.1"/>
    </source>
</evidence>
<evidence type="ECO:0000259" key="2">
    <source>
        <dbReference type="Pfam" id="PF01471"/>
    </source>
</evidence>
<dbReference type="AlphaFoldDB" id="A0A6A7K8V9"/>
<organism evidence="4 5">
    <name type="scientific">Alkalibaculum sporogenes</name>
    <dbReference type="NCBI Taxonomy" id="2655001"/>
    <lineage>
        <taxon>Bacteria</taxon>
        <taxon>Bacillati</taxon>
        <taxon>Bacillota</taxon>
        <taxon>Clostridia</taxon>
        <taxon>Eubacteriales</taxon>
        <taxon>Eubacteriaceae</taxon>
        <taxon>Alkalibaculum</taxon>
    </lineage>
</organism>
<feature type="domain" description="Peptidoglycan binding-like" evidence="2">
    <location>
        <begin position="80"/>
        <end position="135"/>
    </location>
</feature>
<dbReference type="SUPFAM" id="SSF51445">
    <property type="entry name" value="(Trans)glycosidases"/>
    <property type="match status" value="1"/>
</dbReference>
<dbReference type="Pfam" id="PF01471">
    <property type="entry name" value="PG_binding_1"/>
    <property type="match status" value="2"/>
</dbReference>
<keyword evidence="1" id="KW-0812">Transmembrane</keyword>
<evidence type="ECO:0000256" key="1">
    <source>
        <dbReference type="SAM" id="Phobius"/>
    </source>
</evidence>
<feature type="domain" description="Peptidoglycan binding-like" evidence="2">
    <location>
        <begin position="223"/>
        <end position="273"/>
    </location>
</feature>
<dbReference type="Gene3D" id="1.10.101.10">
    <property type="entry name" value="PGBD-like superfamily/PGBD"/>
    <property type="match status" value="3"/>
</dbReference>
<name>A0A6A7K8V9_9FIRM</name>
<dbReference type="InterPro" id="IPR036365">
    <property type="entry name" value="PGBD-like_sf"/>
</dbReference>
<reference evidence="4 5" key="1">
    <citation type="submission" date="2019-10" db="EMBL/GenBank/DDBJ databases">
        <title>Alkalibaculum tamaniensis sp.nov., a new alkaliphilic acetogen, isolated on methoxylated aromatics from a mud volcano.</title>
        <authorList>
            <person name="Khomyakova M.A."/>
            <person name="Merkel A.Y."/>
            <person name="Bonch-Osmolovskaya E.A."/>
            <person name="Slobodkin A.I."/>
        </authorList>
    </citation>
    <scope>NUCLEOTIDE SEQUENCE [LARGE SCALE GENOMIC DNA]</scope>
    <source>
        <strain evidence="4 5">M08DMB</strain>
    </source>
</reference>
<dbReference type="SUPFAM" id="SSF47090">
    <property type="entry name" value="PGBD-like"/>
    <property type="match status" value="2"/>
</dbReference>
<keyword evidence="1" id="KW-0472">Membrane</keyword>